<gene>
    <name evidence="2" type="ORF">ACFPFO_10495</name>
</gene>
<feature type="region of interest" description="Disordered" evidence="1">
    <location>
        <begin position="1"/>
        <end position="22"/>
    </location>
</feature>
<accession>A0ABD5QGM2</accession>
<dbReference type="RefSeq" id="WP_224827047.1">
    <property type="nucleotide sequence ID" value="NZ_JAIVEF010000001.1"/>
</dbReference>
<comment type="caution">
    <text evidence="2">The sequence shown here is derived from an EMBL/GenBank/DDBJ whole genome shotgun (WGS) entry which is preliminary data.</text>
</comment>
<dbReference type="AlphaFoldDB" id="A0ABD5QGM2"/>
<dbReference type="Proteomes" id="UP001595925">
    <property type="component" value="Unassembled WGS sequence"/>
</dbReference>
<name>A0ABD5QGM2_9EURY</name>
<dbReference type="NCBIfam" id="TIGR04354">
    <property type="entry name" value="amphi-Trp"/>
    <property type="match status" value="1"/>
</dbReference>
<evidence type="ECO:0000313" key="3">
    <source>
        <dbReference type="Proteomes" id="UP001595925"/>
    </source>
</evidence>
<dbReference type="EMBL" id="JBHSJG010000036">
    <property type="protein sequence ID" value="MFC4988177.1"/>
    <property type="molecule type" value="Genomic_DNA"/>
</dbReference>
<reference evidence="2 3" key="1">
    <citation type="journal article" date="2019" name="Int. J. Syst. Evol. Microbiol.">
        <title>The Global Catalogue of Microorganisms (GCM) 10K type strain sequencing project: providing services to taxonomists for standard genome sequencing and annotation.</title>
        <authorList>
            <consortium name="The Broad Institute Genomics Platform"/>
            <consortium name="The Broad Institute Genome Sequencing Center for Infectious Disease"/>
            <person name="Wu L."/>
            <person name="Ma J."/>
        </authorList>
    </citation>
    <scope>NUCLEOTIDE SEQUENCE [LARGE SCALE GENOMIC DNA]</scope>
    <source>
        <strain evidence="2 3">CGMCC 1.15824</strain>
    </source>
</reference>
<sequence length="97" mass="10957">MTDSDDDPEGRTTIRPGRNFEREYRLSTEEAGRFLIDLGNQLRDGEELTIKGDDWELPFAFGEPAELEIEFEGVGDEGLEIELELVGRPDESGPDVR</sequence>
<proteinExistence type="predicted"/>
<organism evidence="2 3">
    <name type="scientific">Saliphagus infecundisoli</name>
    <dbReference type="NCBI Taxonomy" id="1849069"/>
    <lineage>
        <taxon>Archaea</taxon>
        <taxon>Methanobacteriati</taxon>
        <taxon>Methanobacteriota</taxon>
        <taxon>Stenosarchaea group</taxon>
        <taxon>Halobacteria</taxon>
        <taxon>Halobacteriales</taxon>
        <taxon>Natrialbaceae</taxon>
        <taxon>Saliphagus</taxon>
    </lineage>
</organism>
<dbReference type="InterPro" id="IPR027598">
    <property type="entry name" value="Amphi-Trp_dom"/>
</dbReference>
<keyword evidence="3" id="KW-1185">Reference proteome</keyword>
<protein>
    <submittedName>
        <fullName evidence="2">Amphi-Trp domain-containing protein</fullName>
    </submittedName>
</protein>
<evidence type="ECO:0000256" key="1">
    <source>
        <dbReference type="SAM" id="MobiDB-lite"/>
    </source>
</evidence>
<evidence type="ECO:0000313" key="2">
    <source>
        <dbReference type="EMBL" id="MFC4988177.1"/>
    </source>
</evidence>